<organism evidence="2 3">
    <name type="scientific">Prorocentrum cordatum</name>
    <dbReference type="NCBI Taxonomy" id="2364126"/>
    <lineage>
        <taxon>Eukaryota</taxon>
        <taxon>Sar</taxon>
        <taxon>Alveolata</taxon>
        <taxon>Dinophyceae</taxon>
        <taxon>Prorocentrales</taxon>
        <taxon>Prorocentraceae</taxon>
        <taxon>Prorocentrum</taxon>
    </lineage>
</organism>
<evidence type="ECO:0000256" key="1">
    <source>
        <dbReference type="SAM" id="MobiDB-lite"/>
    </source>
</evidence>
<proteinExistence type="predicted"/>
<feature type="compositionally biased region" description="Low complexity" evidence="1">
    <location>
        <begin position="80"/>
        <end position="90"/>
    </location>
</feature>
<dbReference type="EMBL" id="CAUYUJ010016273">
    <property type="protein sequence ID" value="CAK0863546.1"/>
    <property type="molecule type" value="Genomic_DNA"/>
</dbReference>
<feature type="non-terminal residue" evidence="2">
    <location>
        <position position="142"/>
    </location>
</feature>
<accession>A0ABN9UU11</accession>
<keyword evidence="3" id="KW-1185">Reference proteome</keyword>
<feature type="compositionally biased region" description="Low complexity" evidence="1">
    <location>
        <begin position="46"/>
        <end position="61"/>
    </location>
</feature>
<feature type="non-terminal residue" evidence="2">
    <location>
        <position position="1"/>
    </location>
</feature>
<name>A0ABN9UU11_9DINO</name>
<feature type="compositionally biased region" description="Gly residues" evidence="1">
    <location>
        <begin position="9"/>
        <end position="28"/>
    </location>
</feature>
<sequence>QEPRRLKGGEGGSWCHGPGASRGCGGMGDPTVLRESSLEELPGPPEEAALPAALPGDPAPARGGGAPPPEKKKPLPVALPPLEEVALPPARGDEPRPPPGPPPPAEECPRGGGPVSPRVREEPGGPGEARGGPEDRPCVRGV</sequence>
<evidence type="ECO:0000313" key="3">
    <source>
        <dbReference type="Proteomes" id="UP001189429"/>
    </source>
</evidence>
<dbReference type="Proteomes" id="UP001189429">
    <property type="component" value="Unassembled WGS sequence"/>
</dbReference>
<evidence type="ECO:0000313" key="2">
    <source>
        <dbReference type="EMBL" id="CAK0863546.1"/>
    </source>
</evidence>
<gene>
    <name evidence="2" type="ORF">PCOR1329_LOCUS51662</name>
</gene>
<feature type="compositionally biased region" description="Basic and acidic residues" evidence="1">
    <location>
        <begin position="131"/>
        <end position="142"/>
    </location>
</feature>
<comment type="caution">
    <text evidence="2">The sequence shown here is derived from an EMBL/GenBank/DDBJ whole genome shotgun (WGS) entry which is preliminary data.</text>
</comment>
<feature type="region of interest" description="Disordered" evidence="1">
    <location>
        <begin position="1"/>
        <end position="142"/>
    </location>
</feature>
<protein>
    <recommendedName>
        <fullName evidence="4">NYAP1 kinase</fullName>
    </recommendedName>
</protein>
<reference evidence="2" key="1">
    <citation type="submission" date="2023-10" db="EMBL/GenBank/DDBJ databases">
        <authorList>
            <person name="Chen Y."/>
            <person name="Shah S."/>
            <person name="Dougan E. K."/>
            <person name="Thang M."/>
            <person name="Chan C."/>
        </authorList>
    </citation>
    <scope>NUCLEOTIDE SEQUENCE [LARGE SCALE GENOMIC DNA]</scope>
</reference>
<evidence type="ECO:0008006" key="4">
    <source>
        <dbReference type="Google" id="ProtNLM"/>
    </source>
</evidence>
<feature type="compositionally biased region" description="Pro residues" evidence="1">
    <location>
        <begin position="97"/>
        <end position="106"/>
    </location>
</feature>